<evidence type="ECO:0000256" key="4">
    <source>
        <dbReference type="PROSITE-ProRule" id="PRU00335"/>
    </source>
</evidence>
<dbReference type="PRINTS" id="PR00455">
    <property type="entry name" value="HTHTETR"/>
</dbReference>
<name>A0ABY3VJF2_9MYCO</name>
<sequence>MRTPHATAASGAVDMPRTARPADRLLAAATDLFGKYGIRAVGIDRILREADCAKASLYSTFGSKDALVIAYLRELDLADRNRFAQAIESVDDPVAKVLTFFDLAHAKGLRHNFPGCLYTSAASEFPGVRFQPIDEHRQWVRSTLSGLLRAAGTPRPASLAREIQLLYDGALVASKVEQSPAPIRFGRGLAENAIARALDAQS</sequence>
<dbReference type="Gene3D" id="1.10.357.10">
    <property type="entry name" value="Tetracycline Repressor, domain 2"/>
    <property type="match status" value="1"/>
</dbReference>
<dbReference type="PANTHER" id="PTHR47506">
    <property type="entry name" value="TRANSCRIPTIONAL REGULATORY PROTEIN"/>
    <property type="match status" value="1"/>
</dbReference>
<evidence type="ECO:0000313" key="6">
    <source>
        <dbReference type="EMBL" id="UMB69426.1"/>
    </source>
</evidence>
<proteinExistence type="predicted"/>
<dbReference type="Pfam" id="PF00440">
    <property type="entry name" value="TetR_N"/>
    <property type="match status" value="1"/>
</dbReference>
<dbReference type="InterPro" id="IPR009057">
    <property type="entry name" value="Homeodomain-like_sf"/>
</dbReference>
<keyword evidence="2 4" id="KW-0238">DNA-binding</keyword>
<accession>A0ABY3VJF2</accession>
<feature type="domain" description="HTH tetR-type" evidence="5">
    <location>
        <begin position="19"/>
        <end position="79"/>
    </location>
</feature>
<feature type="DNA-binding region" description="H-T-H motif" evidence="4">
    <location>
        <begin position="42"/>
        <end position="61"/>
    </location>
</feature>
<dbReference type="PROSITE" id="PS50977">
    <property type="entry name" value="HTH_TETR_2"/>
    <property type="match status" value="1"/>
</dbReference>
<evidence type="ECO:0000256" key="3">
    <source>
        <dbReference type="ARBA" id="ARBA00023163"/>
    </source>
</evidence>
<keyword evidence="1" id="KW-0805">Transcription regulation</keyword>
<keyword evidence="3" id="KW-0804">Transcription</keyword>
<dbReference type="RefSeq" id="WP_240261159.1">
    <property type="nucleotide sequence ID" value="NZ_CP092488.2"/>
</dbReference>
<organism evidence="6 7">
    <name type="scientific">Mycobacterium paraterrae</name>
    <dbReference type="NCBI Taxonomy" id="577492"/>
    <lineage>
        <taxon>Bacteria</taxon>
        <taxon>Bacillati</taxon>
        <taxon>Actinomycetota</taxon>
        <taxon>Actinomycetes</taxon>
        <taxon>Mycobacteriales</taxon>
        <taxon>Mycobacteriaceae</taxon>
        <taxon>Mycobacterium</taxon>
    </lineage>
</organism>
<dbReference type="SUPFAM" id="SSF46689">
    <property type="entry name" value="Homeodomain-like"/>
    <property type="match status" value="1"/>
</dbReference>
<dbReference type="InterPro" id="IPR001647">
    <property type="entry name" value="HTH_TetR"/>
</dbReference>
<evidence type="ECO:0000256" key="1">
    <source>
        <dbReference type="ARBA" id="ARBA00023015"/>
    </source>
</evidence>
<gene>
    <name evidence="6" type="ORF">MKK62_24320</name>
</gene>
<dbReference type="Proteomes" id="UP001055336">
    <property type="component" value="Chromosome"/>
</dbReference>
<keyword evidence="7" id="KW-1185">Reference proteome</keyword>
<evidence type="ECO:0000313" key="7">
    <source>
        <dbReference type="Proteomes" id="UP001055336"/>
    </source>
</evidence>
<dbReference type="PANTHER" id="PTHR47506:SF6">
    <property type="entry name" value="HTH-TYPE TRANSCRIPTIONAL REPRESSOR NEMR"/>
    <property type="match status" value="1"/>
</dbReference>
<reference evidence="6" key="1">
    <citation type="submission" date="2022-08" db="EMBL/GenBank/DDBJ databases">
        <title>Whole genome sequencing of non-tuberculosis mycobacteria type-strains.</title>
        <authorList>
            <person name="Igarashi Y."/>
            <person name="Osugi A."/>
            <person name="Mitarai S."/>
        </authorList>
    </citation>
    <scope>NUCLEOTIDE SEQUENCE</scope>
    <source>
        <strain evidence="6">DSM 45127</strain>
    </source>
</reference>
<dbReference type="SUPFAM" id="SSF48498">
    <property type="entry name" value="Tetracyclin repressor-like, C-terminal domain"/>
    <property type="match status" value="1"/>
</dbReference>
<dbReference type="EMBL" id="CP092488">
    <property type="protein sequence ID" value="UMB69426.1"/>
    <property type="molecule type" value="Genomic_DNA"/>
</dbReference>
<evidence type="ECO:0000259" key="5">
    <source>
        <dbReference type="PROSITE" id="PS50977"/>
    </source>
</evidence>
<protein>
    <submittedName>
        <fullName evidence="6">TetR/AcrR family transcriptional regulator</fullName>
    </submittedName>
</protein>
<dbReference type="InterPro" id="IPR036271">
    <property type="entry name" value="Tet_transcr_reg_TetR-rel_C_sf"/>
</dbReference>
<evidence type="ECO:0000256" key="2">
    <source>
        <dbReference type="ARBA" id="ARBA00023125"/>
    </source>
</evidence>